<dbReference type="Proteomes" id="UP001491552">
    <property type="component" value="Unassembled WGS sequence"/>
</dbReference>
<dbReference type="HAMAP" id="MF_00484">
    <property type="entry name" value="Glycogen_synth"/>
    <property type="match status" value="1"/>
</dbReference>
<comment type="caution">
    <text evidence="10">The sequence shown here is derived from an EMBL/GenBank/DDBJ whole genome shotgun (WGS) entry which is preliminary data.</text>
</comment>
<sequence length="478" mass="54021">MRIAMVASEAAPFVKTGGLGDVMQALPNALSKLKGNEICLFLPYYKRIKENPAVETEQVGSFSMELAWRESYVGILRLKSRRKKLQVYFIDNDYYFGARSTVYGDFDDGERFAYFSKAVMAALYFLDFKPDILHCHDWQAAMTPVYLRALYHDWCPQTKLVFTIHNVEYQGWADASFFDNILGLPDEYRASLTFDGAINMMKGAIELSDIVTTVSKSYAEELRYPYYAHRLDGVLRNAWLWGITNGIDTDVFDPETDCALSANYSAADMNGKWVNKRALREEMGLSTDTDAPILGMVTRLAGHKGIDLLCYIGQRLMEREIQLVIVGTGEKQYEYALSALARQYPGRIAVRLCFDPALASRVYAGCDMYLMPSKSEPCGLSQLIAMHYGTVPIVASTGGLRDTVPPYNPETGEGRGFTFQSYNADDFLGAIDRAAGLYYGDRDAWNRLARHDMECDFSWQVPANEYMQLYSELLYGKQ</sequence>
<dbReference type="EC" id="2.4.1.21" evidence="7"/>
<dbReference type="EMBL" id="JBBMFF010000191">
    <property type="protein sequence ID" value="MEQ2510833.1"/>
    <property type="molecule type" value="Genomic_DNA"/>
</dbReference>
<evidence type="ECO:0000256" key="7">
    <source>
        <dbReference type="HAMAP-Rule" id="MF_00484"/>
    </source>
</evidence>
<evidence type="ECO:0000256" key="5">
    <source>
        <dbReference type="ARBA" id="ARBA00022679"/>
    </source>
</evidence>
<dbReference type="Pfam" id="PF08323">
    <property type="entry name" value="Glyco_transf_5"/>
    <property type="match status" value="1"/>
</dbReference>
<organism evidence="10 11">
    <name type="scientific">Faecousia intestinalis</name>
    <dbReference type="NCBI Taxonomy" id="3133167"/>
    <lineage>
        <taxon>Bacteria</taxon>
        <taxon>Bacillati</taxon>
        <taxon>Bacillota</taxon>
        <taxon>Clostridia</taxon>
        <taxon>Eubacteriales</taxon>
        <taxon>Oscillospiraceae</taxon>
        <taxon>Faecousia</taxon>
    </lineage>
</organism>
<feature type="domain" description="Glycosyl transferase family 1" evidence="8">
    <location>
        <begin position="287"/>
        <end position="434"/>
    </location>
</feature>
<evidence type="ECO:0000256" key="3">
    <source>
        <dbReference type="ARBA" id="ARBA00010281"/>
    </source>
</evidence>
<comment type="similarity">
    <text evidence="3 7">Belongs to the glycosyltransferase 1 family. Bacterial/plant glycogen synthase subfamily.</text>
</comment>
<dbReference type="InterPro" id="IPR011835">
    <property type="entry name" value="GS/SS"/>
</dbReference>
<gene>
    <name evidence="7" type="primary">glgA</name>
    <name evidence="10" type="ORF">WMO66_06170</name>
</gene>
<dbReference type="SUPFAM" id="SSF53756">
    <property type="entry name" value="UDP-Glycosyltransferase/glycogen phosphorylase"/>
    <property type="match status" value="1"/>
</dbReference>
<feature type="domain" description="Starch synthase catalytic" evidence="9">
    <location>
        <begin position="2"/>
        <end position="237"/>
    </location>
</feature>
<dbReference type="InterPro" id="IPR013534">
    <property type="entry name" value="Starch_synth_cat_dom"/>
</dbReference>
<dbReference type="Pfam" id="PF00534">
    <property type="entry name" value="Glycos_transf_1"/>
    <property type="match status" value="1"/>
</dbReference>
<keyword evidence="6 7" id="KW-0320">Glycogen biosynthesis</keyword>
<dbReference type="CDD" id="cd03791">
    <property type="entry name" value="GT5_Glycogen_synthase_DULL1-like"/>
    <property type="match status" value="1"/>
</dbReference>
<dbReference type="NCBIfam" id="TIGR02095">
    <property type="entry name" value="glgA"/>
    <property type="match status" value="1"/>
</dbReference>
<comment type="catalytic activity">
    <reaction evidence="1 7">
        <text>[(1-&gt;4)-alpha-D-glucosyl](n) + ADP-alpha-D-glucose = [(1-&gt;4)-alpha-D-glucosyl](n+1) + ADP + H(+)</text>
        <dbReference type="Rhea" id="RHEA:18189"/>
        <dbReference type="Rhea" id="RHEA-COMP:9584"/>
        <dbReference type="Rhea" id="RHEA-COMP:9587"/>
        <dbReference type="ChEBI" id="CHEBI:15378"/>
        <dbReference type="ChEBI" id="CHEBI:15444"/>
        <dbReference type="ChEBI" id="CHEBI:57498"/>
        <dbReference type="ChEBI" id="CHEBI:456216"/>
        <dbReference type="EC" id="2.4.1.21"/>
    </reaction>
</comment>
<dbReference type="Gene3D" id="3.40.50.2000">
    <property type="entry name" value="Glycogen Phosphorylase B"/>
    <property type="match status" value="2"/>
</dbReference>
<dbReference type="PANTHER" id="PTHR45825">
    <property type="entry name" value="GRANULE-BOUND STARCH SYNTHASE 1, CHLOROPLASTIC/AMYLOPLASTIC"/>
    <property type="match status" value="1"/>
</dbReference>
<evidence type="ECO:0000256" key="2">
    <source>
        <dbReference type="ARBA" id="ARBA00002764"/>
    </source>
</evidence>
<evidence type="ECO:0000256" key="4">
    <source>
        <dbReference type="ARBA" id="ARBA00022676"/>
    </source>
</evidence>
<dbReference type="RefSeq" id="WP_349135516.1">
    <property type="nucleotide sequence ID" value="NZ_JBBMFF010000191.1"/>
</dbReference>
<keyword evidence="4 7" id="KW-0328">Glycosyltransferase</keyword>
<comment type="pathway">
    <text evidence="7">Glycan biosynthesis; glycogen biosynthesis.</text>
</comment>
<evidence type="ECO:0000256" key="6">
    <source>
        <dbReference type="ARBA" id="ARBA00023056"/>
    </source>
</evidence>
<evidence type="ECO:0000259" key="9">
    <source>
        <dbReference type="Pfam" id="PF08323"/>
    </source>
</evidence>
<accession>A0ABV1G600</accession>
<evidence type="ECO:0000313" key="11">
    <source>
        <dbReference type="Proteomes" id="UP001491552"/>
    </source>
</evidence>
<feature type="binding site" evidence="7">
    <location>
        <position position="15"/>
    </location>
    <ligand>
        <name>ADP-alpha-D-glucose</name>
        <dbReference type="ChEBI" id="CHEBI:57498"/>
    </ligand>
</feature>
<comment type="function">
    <text evidence="2 7">Synthesizes alpha-1,4-glucan chains using ADP-glucose.</text>
</comment>
<reference evidence="10 11" key="1">
    <citation type="submission" date="2024-03" db="EMBL/GenBank/DDBJ databases">
        <title>Human intestinal bacterial collection.</title>
        <authorList>
            <person name="Pauvert C."/>
            <person name="Hitch T.C.A."/>
            <person name="Clavel T."/>
        </authorList>
    </citation>
    <scope>NUCLEOTIDE SEQUENCE [LARGE SCALE GENOMIC DNA]</scope>
    <source>
        <strain evidence="10 11">CLA-AA-H192</strain>
    </source>
</reference>
<protein>
    <recommendedName>
        <fullName evidence="7">Glycogen synthase</fullName>
        <ecNumber evidence="7">2.4.1.21</ecNumber>
    </recommendedName>
    <alternativeName>
        <fullName evidence="7">Starch [bacterial glycogen] synthase</fullName>
    </alternativeName>
</protein>
<evidence type="ECO:0000259" key="8">
    <source>
        <dbReference type="Pfam" id="PF00534"/>
    </source>
</evidence>
<dbReference type="InterPro" id="IPR001296">
    <property type="entry name" value="Glyco_trans_1"/>
</dbReference>
<proteinExistence type="inferred from homology"/>
<evidence type="ECO:0000313" key="10">
    <source>
        <dbReference type="EMBL" id="MEQ2510833.1"/>
    </source>
</evidence>
<name>A0ABV1G600_9FIRM</name>
<dbReference type="PANTHER" id="PTHR45825:SF11">
    <property type="entry name" value="ALPHA AMYLASE DOMAIN-CONTAINING PROTEIN"/>
    <property type="match status" value="1"/>
</dbReference>
<dbReference type="GO" id="GO:0009011">
    <property type="term" value="F:alpha-1,4-glucan glucosyltransferase (ADP-glucose donor) activity"/>
    <property type="evidence" value="ECO:0007669"/>
    <property type="project" value="UniProtKB-EC"/>
</dbReference>
<keyword evidence="11" id="KW-1185">Reference proteome</keyword>
<keyword evidence="5 7" id="KW-0808">Transferase</keyword>
<evidence type="ECO:0000256" key="1">
    <source>
        <dbReference type="ARBA" id="ARBA00001478"/>
    </source>
</evidence>